<dbReference type="CDD" id="cd00093">
    <property type="entry name" value="HTH_XRE"/>
    <property type="match status" value="1"/>
</dbReference>
<organism evidence="1 2">
    <name type="scientific">Fibrella forsythiae</name>
    <dbReference type="NCBI Taxonomy" id="2817061"/>
    <lineage>
        <taxon>Bacteria</taxon>
        <taxon>Pseudomonadati</taxon>
        <taxon>Bacteroidota</taxon>
        <taxon>Cytophagia</taxon>
        <taxon>Cytophagales</taxon>
        <taxon>Spirosomataceae</taxon>
        <taxon>Fibrella</taxon>
    </lineage>
</organism>
<dbReference type="Proteomes" id="UP000664628">
    <property type="component" value="Unassembled WGS sequence"/>
</dbReference>
<evidence type="ECO:0000313" key="1">
    <source>
        <dbReference type="EMBL" id="MBO0950630.1"/>
    </source>
</evidence>
<sequence>DRFKETFAALGVNANEVALKTGESNAKFYNILNGKAQPSFVTIQRLMKHYPRVNSNYLLNGKLPVLHNIGAEILGTGLIYIYLPVIVPPNAASMNNETYPVLLRENTKDNLTDCVVVRVTDSSMSPSIRPDTVLLARAVPVADWDYLNSVLVAVNYRNVLVIRRVKENDLLTKGYLTL</sequence>
<name>A0ABS3JKV8_9BACT</name>
<keyword evidence="2" id="KW-1185">Reference proteome</keyword>
<dbReference type="EMBL" id="JAFMYW010000006">
    <property type="protein sequence ID" value="MBO0950630.1"/>
    <property type="molecule type" value="Genomic_DNA"/>
</dbReference>
<dbReference type="InterPro" id="IPR001387">
    <property type="entry name" value="Cro/C1-type_HTH"/>
</dbReference>
<proteinExistence type="predicted"/>
<gene>
    <name evidence="1" type="ORF">J2I46_18695</name>
</gene>
<evidence type="ECO:0000313" key="2">
    <source>
        <dbReference type="Proteomes" id="UP000664628"/>
    </source>
</evidence>
<protein>
    <submittedName>
        <fullName evidence="1">XRE family transcriptional regulator</fullName>
    </submittedName>
</protein>
<accession>A0ABS3JKV8</accession>
<dbReference type="RefSeq" id="WP_207330589.1">
    <property type="nucleotide sequence ID" value="NZ_JAFMYW010000006.1"/>
</dbReference>
<feature type="non-terminal residue" evidence="1">
    <location>
        <position position="1"/>
    </location>
</feature>
<comment type="caution">
    <text evidence="1">The sequence shown here is derived from an EMBL/GenBank/DDBJ whole genome shotgun (WGS) entry which is preliminary data.</text>
</comment>
<reference evidence="1 2" key="1">
    <citation type="submission" date="2021-03" db="EMBL/GenBank/DDBJ databases">
        <title>Fibrella sp. HMF5405 genome sequencing and assembly.</title>
        <authorList>
            <person name="Kang H."/>
            <person name="Kim H."/>
            <person name="Bae S."/>
            <person name="Joh K."/>
        </authorList>
    </citation>
    <scope>NUCLEOTIDE SEQUENCE [LARGE SCALE GENOMIC DNA]</scope>
    <source>
        <strain evidence="1 2">HMF5405</strain>
    </source>
</reference>